<evidence type="ECO:0000256" key="1">
    <source>
        <dbReference type="SAM" id="MobiDB-lite"/>
    </source>
</evidence>
<protein>
    <submittedName>
        <fullName evidence="2">Capsid</fullName>
    </submittedName>
</protein>
<name>A0A5C1K3R2_9VIRU</name>
<feature type="region of interest" description="Disordered" evidence="1">
    <location>
        <begin position="187"/>
        <end position="269"/>
    </location>
</feature>
<organism evidence="2">
    <name type="scientific">Aedes aegypti toti-like virus</name>
    <dbReference type="NCBI Taxonomy" id="2607731"/>
    <lineage>
        <taxon>Viruses</taxon>
        <taxon>Riboviria</taxon>
        <taxon>Orthornavirae</taxon>
        <taxon>Duplornaviricota</taxon>
        <taxon>Chrymotiviricetes</taxon>
        <taxon>Ghabrivirales</taxon>
        <taxon>Alphatotivirineae</taxon>
        <taxon>Spiciviridae</taxon>
        <taxon>Spicivirus</taxon>
        <taxon>Spicivirus roku</taxon>
    </lineage>
</organism>
<reference evidence="2" key="1">
    <citation type="journal article" date="2019" name="Microbiome">
        <title>Stable distinct core eukaryotic viromes in different mosquito species from Guadeloupe, using single mosquito viral metagenomics.</title>
        <authorList>
            <person name="Shi C."/>
            <person name="Beller L."/>
            <person name="Deboutte W."/>
            <person name="Yinda K.C."/>
            <person name="Delang L."/>
            <person name="Vega-Rua A."/>
            <person name="Failloux A.B."/>
            <person name="Matthijnssens J."/>
        </authorList>
    </citation>
    <scope>NUCLEOTIDE SEQUENCE</scope>
    <source>
        <strain evidence="2">2017-PB-AAM-5</strain>
    </source>
</reference>
<dbReference type="EMBL" id="MN053720">
    <property type="protein sequence ID" value="QEM39130.1"/>
    <property type="molecule type" value="Viral_cRNA"/>
</dbReference>
<accession>A0A5C1K3R2</accession>
<feature type="region of interest" description="Disordered" evidence="1">
    <location>
        <begin position="23"/>
        <end position="47"/>
    </location>
</feature>
<evidence type="ECO:0000313" key="2">
    <source>
        <dbReference type="EMBL" id="QEM39130.1"/>
    </source>
</evidence>
<proteinExistence type="predicted"/>
<gene>
    <name evidence="2" type="primary">orf1</name>
</gene>
<sequence length="1008" mass="111119">MNRRSTRSALGRTEGATNLFAQEANNANRRGRFHGSGPVGRTPQRAPMGRGLLLQSLTPDKLRKGPDIEGDDVEVLYLRTDRLDISHEQIQPPDEPTDTHERVLRPEEVELDAATQERIAILTSEEEAGAVGGELLPPIPEESLIANTTSPPLCGEEDSFRSTVSTEVALVTQELVGASKPVATSTPLITPTTSQPAVGHGVPLVSSTPSIPTRGRGRGLPRSASDPVNTTQPVESIDEELPYASASNRPPTPPAADVENAADPDPPASVRRTVARRGVQPIAAVDPAPQPIRRDAPTGALKQLDEPNKVGKASVELVDVVDVPLKMPSEREQTMFCGLYGKIASRNELVRIIDDQVVLTGVLSLPAFQGRAPTSTFTTHFDRAVERKQAPRRFVIEEDRAIINGHVDSAFQDRMRPGGQTSAKEVASILRGEHRLENSMANRIVPLLSEEALSYDNVTLFASAYILLDYLAYLERNDIGWAPAAVPADRVTLCNIGCADAQVDAEYVTLVEAINAGRVCLHRSELTTADVNCMMMIAQGTGYVQLAARRMMPIHTYIDLPRIRWCIWDTNPIPPVGAEVVTYAQLRAFIIKLVRLVGTMDAAVRGCTIGQTLVNVSVAYPDRDPAIMVMSTIEIERTRLPRVHGRNVVWTLLTSLWVTNMDERLFAREWDTLQQLTADEHVRLGAAVAGVVSLGYSTCFNHFNIIGRNLNAWARREVQLVTSFLDGLLTARPGHTLNAISTMAINIIEAMTGLSIHMSTFVCLAWCSNFNHRPNIPLNEGWRDIWGYEIPYIVRPESMEWAIATWIAEWGLNGPNPKFNLSHETMVYGSRGSRGMYIYFGSKKYYDTRQSNSPYLYVLYGGLAANLITQIVRAPRAILMTFKLLSRSTAREVMEEPGWRRDAVWQPTYNPVTFHITPGTLITYDWEQDVVMAPVYLLADIPRLFWPQMTRIVPTNEPSYTGFVSSNACPQADMIVDSCAVWSLITGGTADLAADQHAANDALANEEN</sequence>
<feature type="compositionally biased region" description="Polar residues" evidence="1">
    <location>
        <begin position="187"/>
        <end position="196"/>
    </location>
</feature>